<organism evidence="1 2">
    <name type="scientific">Cochliobolus sativus (strain ND90Pr / ATCC 201652)</name>
    <name type="common">Common root rot and spot blotch fungus</name>
    <name type="synonym">Bipolaris sorokiniana</name>
    <dbReference type="NCBI Taxonomy" id="665912"/>
    <lineage>
        <taxon>Eukaryota</taxon>
        <taxon>Fungi</taxon>
        <taxon>Dikarya</taxon>
        <taxon>Ascomycota</taxon>
        <taxon>Pezizomycotina</taxon>
        <taxon>Dothideomycetes</taxon>
        <taxon>Pleosporomycetidae</taxon>
        <taxon>Pleosporales</taxon>
        <taxon>Pleosporineae</taxon>
        <taxon>Pleosporaceae</taxon>
        <taxon>Bipolaris</taxon>
    </lineage>
</organism>
<accession>M2S7M8</accession>
<protein>
    <submittedName>
        <fullName evidence="1">Uncharacterized protein</fullName>
    </submittedName>
</protein>
<dbReference type="InterPro" id="IPR025638">
    <property type="entry name" value="DUF4336"/>
</dbReference>
<evidence type="ECO:0000313" key="2">
    <source>
        <dbReference type="Proteomes" id="UP000016934"/>
    </source>
</evidence>
<proteinExistence type="predicted"/>
<evidence type="ECO:0000313" key="1">
    <source>
        <dbReference type="EMBL" id="EMD63113.1"/>
    </source>
</evidence>
<dbReference type="KEGG" id="bsc:COCSADRAFT_337744"/>
<keyword evidence="2" id="KW-1185">Reference proteome</keyword>
<dbReference type="PANTHER" id="PTHR33835">
    <property type="entry name" value="YALI0C07656P"/>
    <property type="match status" value="1"/>
</dbReference>
<dbReference type="AlphaFoldDB" id="M2S7M8"/>
<dbReference type="Proteomes" id="UP000016934">
    <property type="component" value="Unassembled WGS sequence"/>
</dbReference>
<sequence length="158" mass="18272">MSTSRLKIQDVTPRITTFKVLFNRFAPLGYRKFVAVGNRATAIRLHNDRILLLNPIQLDQAVREKLNQLGGVHLIASDLGHHMFVKEYTDVWSEAKTTSIPGLNKKRKDIKWDYIYKDWTSSPEDQFDFAQDVETAFRRVYYVLCGLVPQANEDPDTI</sequence>
<dbReference type="GeneID" id="19137299"/>
<name>M2S7M8_COCSN</name>
<gene>
    <name evidence="1" type="ORF">COCSADRAFT_337744</name>
</gene>
<reference evidence="2" key="2">
    <citation type="journal article" date="2013" name="PLoS Genet.">
        <title>Comparative genome structure, secondary metabolite, and effector coding capacity across Cochliobolus pathogens.</title>
        <authorList>
            <person name="Condon B.J."/>
            <person name="Leng Y."/>
            <person name="Wu D."/>
            <person name="Bushley K.E."/>
            <person name="Ohm R.A."/>
            <person name="Otillar R."/>
            <person name="Martin J."/>
            <person name="Schackwitz W."/>
            <person name="Grimwood J."/>
            <person name="MohdZainudin N."/>
            <person name="Xue C."/>
            <person name="Wang R."/>
            <person name="Manning V.A."/>
            <person name="Dhillon B."/>
            <person name="Tu Z.J."/>
            <person name="Steffenson B.J."/>
            <person name="Salamov A."/>
            <person name="Sun H."/>
            <person name="Lowry S."/>
            <person name="LaButti K."/>
            <person name="Han J."/>
            <person name="Copeland A."/>
            <person name="Lindquist E."/>
            <person name="Barry K."/>
            <person name="Schmutz J."/>
            <person name="Baker S.E."/>
            <person name="Ciuffetti L.M."/>
            <person name="Grigoriev I.V."/>
            <person name="Zhong S."/>
            <person name="Turgeon B.G."/>
        </authorList>
    </citation>
    <scope>NUCLEOTIDE SEQUENCE [LARGE SCALE GENOMIC DNA]</scope>
    <source>
        <strain evidence="2">ND90Pr / ATCC 201652</strain>
    </source>
</reference>
<dbReference type="OrthoDB" id="421671at2759"/>
<dbReference type="RefSeq" id="XP_007701360.1">
    <property type="nucleotide sequence ID" value="XM_007703170.1"/>
</dbReference>
<reference evidence="1 2" key="1">
    <citation type="journal article" date="2012" name="PLoS Pathog.">
        <title>Diverse lifestyles and strategies of plant pathogenesis encoded in the genomes of eighteen Dothideomycetes fungi.</title>
        <authorList>
            <person name="Ohm R.A."/>
            <person name="Feau N."/>
            <person name="Henrissat B."/>
            <person name="Schoch C.L."/>
            <person name="Horwitz B.A."/>
            <person name="Barry K.W."/>
            <person name="Condon B.J."/>
            <person name="Copeland A.C."/>
            <person name="Dhillon B."/>
            <person name="Glaser F."/>
            <person name="Hesse C.N."/>
            <person name="Kosti I."/>
            <person name="LaButti K."/>
            <person name="Lindquist E.A."/>
            <person name="Lucas S."/>
            <person name="Salamov A.A."/>
            <person name="Bradshaw R.E."/>
            <person name="Ciuffetti L."/>
            <person name="Hamelin R.C."/>
            <person name="Kema G.H.J."/>
            <person name="Lawrence C."/>
            <person name="Scott J.A."/>
            <person name="Spatafora J.W."/>
            <person name="Turgeon B.G."/>
            <person name="de Wit P.J.G.M."/>
            <person name="Zhong S."/>
            <person name="Goodwin S.B."/>
            <person name="Grigoriev I.V."/>
        </authorList>
    </citation>
    <scope>NUCLEOTIDE SEQUENCE [LARGE SCALE GENOMIC DNA]</scope>
    <source>
        <strain evidence="2">ND90Pr / ATCC 201652</strain>
    </source>
</reference>
<dbReference type="EMBL" id="KB445645">
    <property type="protein sequence ID" value="EMD63113.1"/>
    <property type="molecule type" value="Genomic_DNA"/>
</dbReference>
<dbReference type="PANTHER" id="PTHR33835:SF1">
    <property type="entry name" value="METALLO-BETA-LACTAMASE DOMAIN-CONTAINING PROTEIN"/>
    <property type="match status" value="1"/>
</dbReference>
<dbReference type="HOGENOM" id="CLU_1815720_0_0_1"/>